<comment type="caution">
    <text evidence="1">The sequence shown here is derived from an EMBL/GenBank/DDBJ whole genome shotgun (WGS) entry which is preliminary data.</text>
</comment>
<dbReference type="PANTHER" id="PTHR21446:SF12">
    <property type="entry name" value="POTASSIUM CHANNEL TETRAMERIZATION DOMAIN CONTAINING 1"/>
    <property type="match status" value="1"/>
</dbReference>
<organism evidence="1 2">
    <name type="scientific">Porites lobata</name>
    <dbReference type="NCBI Taxonomy" id="104759"/>
    <lineage>
        <taxon>Eukaryota</taxon>
        <taxon>Metazoa</taxon>
        <taxon>Cnidaria</taxon>
        <taxon>Anthozoa</taxon>
        <taxon>Hexacorallia</taxon>
        <taxon>Scleractinia</taxon>
        <taxon>Fungiina</taxon>
        <taxon>Poritidae</taxon>
        <taxon>Porites</taxon>
    </lineage>
</organism>
<accession>A0ABN8S6T1</accession>
<keyword evidence="2" id="KW-1185">Reference proteome</keyword>
<name>A0ABN8S6T1_9CNID</name>
<dbReference type="PANTHER" id="PTHR21446">
    <property type="entry name" value="DUF3504 DOMAIN-CONTAINING PROTEIN"/>
    <property type="match status" value="1"/>
</dbReference>
<dbReference type="EMBL" id="CALNXK010000533">
    <property type="protein sequence ID" value="CAH3187283.1"/>
    <property type="molecule type" value="Genomic_DNA"/>
</dbReference>
<reference evidence="1 2" key="1">
    <citation type="submission" date="2022-05" db="EMBL/GenBank/DDBJ databases">
        <authorList>
            <consortium name="Genoscope - CEA"/>
            <person name="William W."/>
        </authorList>
    </citation>
    <scope>NUCLEOTIDE SEQUENCE [LARGE SCALE GENOMIC DNA]</scope>
</reference>
<proteinExistence type="predicted"/>
<gene>
    <name evidence="1" type="ORF">PLOB_00037179</name>
</gene>
<sequence length="76" mass="8587">SEWLDSPGGKKFSKSIEEMSKQELNDCLKSFYTSARKQDGSYYKTSSMKSIRAAIDRSQSSVTPLLQKPTKFLMPS</sequence>
<feature type="non-terminal residue" evidence="1">
    <location>
        <position position="1"/>
    </location>
</feature>
<protein>
    <submittedName>
        <fullName evidence="1">Uncharacterized protein</fullName>
    </submittedName>
</protein>
<dbReference type="InterPro" id="IPR052787">
    <property type="entry name" value="MAVS"/>
</dbReference>
<evidence type="ECO:0000313" key="2">
    <source>
        <dbReference type="Proteomes" id="UP001159405"/>
    </source>
</evidence>
<dbReference type="Proteomes" id="UP001159405">
    <property type="component" value="Unassembled WGS sequence"/>
</dbReference>
<evidence type="ECO:0000313" key="1">
    <source>
        <dbReference type="EMBL" id="CAH3187283.1"/>
    </source>
</evidence>